<feature type="domain" description="Beta-lactamase-related" evidence="6">
    <location>
        <begin position="39"/>
        <end position="343"/>
    </location>
</feature>
<dbReference type="RefSeq" id="WP_139367147.1">
    <property type="nucleotide sequence ID" value="NZ_FUWH01000007.1"/>
</dbReference>
<dbReference type="OrthoDB" id="9793489at2"/>
<dbReference type="GO" id="GO:0008800">
    <property type="term" value="F:beta-lactamase activity"/>
    <property type="evidence" value="ECO:0007669"/>
    <property type="project" value="UniProtKB-UniRule"/>
</dbReference>
<name>A0A1T4Q346_9BACT</name>
<evidence type="ECO:0000256" key="1">
    <source>
        <dbReference type="ARBA" id="ARBA00001526"/>
    </source>
</evidence>
<dbReference type="PANTHER" id="PTHR46825">
    <property type="entry name" value="D-ALANYL-D-ALANINE-CARBOXYPEPTIDASE/ENDOPEPTIDASE AMPH"/>
    <property type="match status" value="1"/>
</dbReference>
<reference evidence="7 8" key="1">
    <citation type="submission" date="2017-02" db="EMBL/GenBank/DDBJ databases">
        <authorList>
            <person name="Peterson S.W."/>
        </authorList>
    </citation>
    <scope>NUCLEOTIDE SEQUENCE [LARGE SCALE GENOMIC DNA]</scope>
    <source>
        <strain evidence="7 8">DSM 22335</strain>
    </source>
</reference>
<comment type="similarity">
    <text evidence="2 5">Belongs to the class-C beta-lactamase family.</text>
</comment>
<dbReference type="Pfam" id="PF00144">
    <property type="entry name" value="Beta-lactamase"/>
    <property type="match status" value="1"/>
</dbReference>
<keyword evidence="3 5" id="KW-0378">Hydrolase</keyword>
<gene>
    <name evidence="7" type="ORF">SAMN04488132_107123</name>
</gene>
<dbReference type="GO" id="GO:0017001">
    <property type="term" value="P:antibiotic catabolic process"/>
    <property type="evidence" value="ECO:0007669"/>
    <property type="project" value="InterPro"/>
</dbReference>
<evidence type="ECO:0000313" key="8">
    <source>
        <dbReference type="Proteomes" id="UP000190888"/>
    </source>
</evidence>
<dbReference type="InterPro" id="IPR001586">
    <property type="entry name" value="Beta-lactam_class-C_AS"/>
</dbReference>
<comment type="catalytic activity">
    <reaction evidence="1 5">
        <text>a beta-lactam + H2O = a substituted beta-amino acid</text>
        <dbReference type="Rhea" id="RHEA:20401"/>
        <dbReference type="ChEBI" id="CHEBI:15377"/>
        <dbReference type="ChEBI" id="CHEBI:35627"/>
        <dbReference type="ChEBI" id="CHEBI:140347"/>
        <dbReference type="EC" id="3.5.2.6"/>
    </reaction>
</comment>
<dbReference type="SUPFAM" id="SSF56601">
    <property type="entry name" value="beta-lactamase/transpeptidase-like"/>
    <property type="match status" value="1"/>
</dbReference>
<accession>A0A1T4Q346</accession>
<dbReference type="GO" id="GO:0030288">
    <property type="term" value="C:outer membrane-bounded periplasmic space"/>
    <property type="evidence" value="ECO:0007669"/>
    <property type="project" value="InterPro"/>
</dbReference>
<evidence type="ECO:0000313" key="7">
    <source>
        <dbReference type="EMBL" id="SJZ98183.1"/>
    </source>
</evidence>
<dbReference type="AlphaFoldDB" id="A0A1T4Q346"/>
<dbReference type="PANTHER" id="PTHR46825:SF8">
    <property type="entry name" value="BETA-LACTAMASE-RELATED"/>
    <property type="match status" value="1"/>
</dbReference>
<dbReference type="Gene3D" id="3.40.710.10">
    <property type="entry name" value="DD-peptidase/beta-lactamase superfamily"/>
    <property type="match status" value="1"/>
</dbReference>
<dbReference type="Proteomes" id="UP000190888">
    <property type="component" value="Unassembled WGS sequence"/>
</dbReference>
<dbReference type="GO" id="GO:0046677">
    <property type="term" value="P:response to antibiotic"/>
    <property type="evidence" value="ECO:0007669"/>
    <property type="project" value="UniProtKB-UniRule"/>
</dbReference>
<dbReference type="STRING" id="413434.SAMN04488132_107123"/>
<proteinExistence type="inferred from homology"/>
<dbReference type="InterPro" id="IPR012338">
    <property type="entry name" value="Beta-lactam/transpept-like"/>
</dbReference>
<dbReference type="EC" id="3.5.2.6" evidence="5"/>
<dbReference type="EMBL" id="FUWH01000007">
    <property type="protein sequence ID" value="SJZ98183.1"/>
    <property type="molecule type" value="Genomic_DNA"/>
</dbReference>
<evidence type="ECO:0000256" key="3">
    <source>
        <dbReference type="ARBA" id="ARBA00022801"/>
    </source>
</evidence>
<dbReference type="PROSITE" id="PS00336">
    <property type="entry name" value="BETA_LACTAMASE_C"/>
    <property type="match status" value="1"/>
</dbReference>
<organism evidence="7 8">
    <name type="scientific">Sediminibacterium ginsengisoli</name>
    <dbReference type="NCBI Taxonomy" id="413434"/>
    <lineage>
        <taxon>Bacteria</taxon>
        <taxon>Pseudomonadati</taxon>
        <taxon>Bacteroidota</taxon>
        <taxon>Chitinophagia</taxon>
        <taxon>Chitinophagales</taxon>
        <taxon>Chitinophagaceae</taxon>
        <taxon>Sediminibacterium</taxon>
    </lineage>
</organism>
<dbReference type="InterPro" id="IPR050491">
    <property type="entry name" value="AmpC-like"/>
</dbReference>
<dbReference type="InterPro" id="IPR001466">
    <property type="entry name" value="Beta-lactam-related"/>
</dbReference>
<evidence type="ECO:0000256" key="5">
    <source>
        <dbReference type="RuleBase" id="RU361140"/>
    </source>
</evidence>
<evidence type="ECO:0000259" key="6">
    <source>
        <dbReference type="Pfam" id="PF00144"/>
    </source>
</evidence>
<evidence type="ECO:0000256" key="4">
    <source>
        <dbReference type="ARBA" id="ARBA00023251"/>
    </source>
</evidence>
<sequence>MKTFFATFLLLQINYFVHAQQAPARYDSLIMRLGKEFSGDSSTAALSVGIHYRNDNWFYNFGKEKPTPVSVYEIGSVSKTFTSLVLAHAVSEKKLKMEDDVRNYLEGNYPGLAYNGAPIRVLHLANTTSALPDNLFSGLDTGFTRQAFLAALASAKPDTIPGVRPRHSNTAAVLLTLVLENVYKAPIDALIKRYVLDPLQMKNTGFGNTVISSALMTGYDPSGKPAPYLIHQLLKGTGGMRSSTADMVRYLTYLQNRSTPEAEMVLTPGIFIDAATNKIIPPSSMDVVNPGVYSLSLNWYQYHPDKNAWRIWTDGGTYGFYSYIVLFPEKNLSMIFLSNRTGEKVIGKIQQVAFGIADRMGRE</sequence>
<evidence type="ECO:0000256" key="2">
    <source>
        <dbReference type="ARBA" id="ARBA00007840"/>
    </source>
</evidence>
<protein>
    <recommendedName>
        <fullName evidence="5">Beta-lactamase</fullName>
        <ecNumber evidence="5">3.5.2.6</ecNumber>
    </recommendedName>
</protein>
<keyword evidence="4 5" id="KW-0046">Antibiotic resistance</keyword>
<keyword evidence="8" id="KW-1185">Reference proteome</keyword>